<dbReference type="OrthoDB" id="8911154at2759"/>
<name>A0A1X7SNN6_AMPQE</name>
<evidence type="ECO:0000313" key="1">
    <source>
        <dbReference type="EnsemblMetazoa" id="Aqu2.1.03700_001"/>
    </source>
</evidence>
<accession>A0A1X7SNN6</accession>
<dbReference type="AlphaFoldDB" id="A0A1X7SNN6"/>
<dbReference type="EnsemblMetazoa" id="Aqu2.1.03700_001">
    <property type="protein sequence ID" value="Aqu2.1.03700_001"/>
    <property type="gene ID" value="Aqu2.1.03700"/>
</dbReference>
<proteinExistence type="predicted"/>
<organism evidence="1">
    <name type="scientific">Amphimedon queenslandica</name>
    <name type="common">Sponge</name>
    <dbReference type="NCBI Taxonomy" id="400682"/>
    <lineage>
        <taxon>Eukaryota</taxon>
        <taxon>Metazoa</taxon>
        <taxon>Porifera</taxon>
        <taxon>Demospongiae</taxon>
        <taxon>Heteroscleromorpha</taxon>
        <taxon>Haplosclerida</taxon>
        <taxon>Niphatidae</taxon>
        <taxon>Amphimedon</taxon>
    </lineage>
</organism>
<sequence length="69" mass="7868">MVTHAIEISSDKEIEVKSTTEPTLKSILTDLAEQLTDIVTYIPVRRGYVLRDALRTVKRSSFCYLNPIK</sequence>
<reference evidence="1" key="1">
    <citation type="submission" date="2017-05" db="UniProtKB">
        <authorList>
            <consortium name="EnsemblMetazoa"/>
        </authorList>
    </citation>
    <scope>IDENTIFICATION</scope>
</reference>
<dbReference type="InParanoid" id="A0A1X7SNN6"/>
<protein>
    <submittedName>
        <fullName evidence="1">Uncharacterized protein</fullName>
    </submittedName>
</protein>